<dbReference type="KEGG" id="dfa:DFA_00623"/>
<evidence type="ECO:0000256" key="5">
    <source>
        <dbReference type="ARBA" id="ARBA00013220"/>
    </source>
</evidence>
<dbReference type="GO" id="GO:0046512">
    <property type="term" value="P:sphingosine biosynthetic process"/>
    <property type="evidence" value="ECO:0007669"/>
    <property type="project" value="TreeGrafter"/>
</dbReference>
<dbReference type="EC" id="2.3.1.50" evidence="5"/>
<keyword evidence="11" id="KW-0472">Membrane</keyword>
<dbReference type="STRING" id="1054147.F4PSX1"/>
<dbReference type="PANTHER" id="PTHR13693:SF2">
    <property type="entry name" value="SERINE PALMITOYLTRANSFERASE 1"/>
    <property type="match status" value="1"/>
</dbReference>
<evidence type="ECO:0000256" key="8">
    <source>
        <dbReference type="ARBA" id="ARBA00022919"/>
    </source>
</evidence>
<sequence>MKTLYIVILLNNSLDLFLMQSILQQILENQFINELIHNYSVAHLVLHGLMLFFIIYLLSMRPFKPRPNDTLNPREEEELIKEWKPVPLAPKMSRNELRNAANPITITKSNSTNNVVSVNGKDNVLCMSRTNYLGLLSDPRLNEVAERTIRKYGVGSCGPRGFYGSIDVHLSLEKRLTQFMRAPQTIVYSSGYATITSAIPAFSKIGDIIIADAGLSHPVQVGITLSRSRVHYFKHNDVSDLARILEQIAQKEEEDLKNGKGKLVRKFVVLEGIYFNSGDIAPLPQVMALKERYKFRVMLEESHSIGVIGRTGRGICEHYGIDVNDIEVICASLGHAFAAGGGFCCGADAVVNHQRLNALGFVFSASLPPFHATTAETAVNILDQDPKLLSKLSNNCAMAYEAFNNLPGFRVIGSPISPILHLRLEKTTGTRDDDDDLLEMIVMKSLDRGLLISRSKYVDGEKYLPEPSIRLCINSTMTERDIQFTLETIKDVSLNLLQN</sequence>
<evidence type="ECO:0000256" key="11">
    <source>
        <dbReference type="SAM" id="Phobius"/>
    </source>
</evidence>
<dbReference type="GO" id="GO:0004758">
    <property type="term" value="F:serine C-palmitoyltransferase activity"/>
    <property type="evidence" value="ECO:0007669"/>
    <property type="project" value="TreeGrafter"/>
</dbReference>
<feature type="transmembrane region" description="Helical" evidence="11">
    <location>
        <begin position="39"/>
        <end position="58"/>
    </location>
</feature>
<dbReference type="InterPro" id="IPR015422">
    <property type="entry name" value="PyrdxlP-dep_Trfase_small"/>
</dbReference>
<dbReference type="OrthoDB" id="3168162at2759"/>
<evidence type="ECO:0000256" key="1">
    <source>
        <dbReference type="ARBA" id="ARBA00001933"/>
    </source>
</evidence>
<dbReference type="AlphaFoldDB" id="F4PSX1"/>
<proteinExistence type="inferred from homology"/>
<dbReference type="Gene3D" id="3.90.1150.10">
    <property type="entry name" value="Aspartate Aminotransferase, domain 1"/>
    <property type="match status" value="1"/>
</dbReference>
<evidence type="ECO:0000256" key="9">
    <source>
        <dbReference type="ARBA" id="ARBA00023098"/>
    </source>
</evidence>
<keyword evidence="11" id="KW-0812">Transmembrane</keyword>
<keyword evidence="10" id="KW-0012">Acyltransferase</keyword>
<protein>
    <recommendedName>
        <fullName evidence="5">serine C-palmitoyltransferase</fullName>
        <ecNumber evidence="5">2.3.1.50</ecNumber>
    </recommendedName>
</protein>
<dbReference type="PANTHER" id="PTHR13693">
    <property type="entry name" value="CLASS II AMINOTRANSFERASE/8-AMINO-7-OXONONANOATE SYNTHASE"/>
    <property type="match status" value="1"/>
</dbReference>
<comment type="similarity">
    <text evidence="4">Belongs to the class-II pyridoxal-phosphate-dependent aminotransferase family.</text>
</comment>
<keyword evidence="7" id="KW-0663">Pyridoxal phosphate</keyword>
<evidence type="ECO:0000256" key="7">
    <source>
        <dbReference type="ARBA" id="ARBA00022898"/>
    </source>
</evidence>
<evidence type="ECO:0000256" key="6">
    <source>
        <dbReference type="ARBA" id="ARBA00022679"/>
    </source>
</evidence>
<comment type="cofactor">
    <cofactor evidence="1">
        <name>pyridoxal 5'-phosphate</name>
        <dbReference type="ChEBI" id="CHEBI:597326"/>
    </cofactor>
</comment>
<evidence type="ECO:0000313" key="13">
    <source>
        <dbReference type="EMBL" id="EGG20760.1"/>
    </source>
</evidence>
<dbReference type="GO" id="GO:0046513">
    <property type="term" value="P:ceramide biosynthetic process"/>
    <property type="evidence" value="ECO:0007669"/>
    <property type="project" value="TreeGrafter"/>
</dbReference>
<dbReference type="GO" id="GO:0030170">
    <property type="term" value="F:pyridoxal phosphate binding"/>
    <property type="evidence" value="ECO:0007669"/>
    <property type="project" value="InterPro"/>
</dbReference>
<organism evidence="13 14">
    <name type="scientific">Cavenderia fasciculata</name>
    <name type="common">Slime mold</name>
    <name type="synonym">Dictyostelium fasciculatum</name>
    <dbReference type="NCBI Taxonomy" id="261658"/>
    <lineage>
        <taxon>Eukaryota</taxon>
        <taxon>Amoebozoa</taxon>
        <taxon>Evosea</taxon>
        <taxon>Eumycetozoa</taxon>
        <taxon>Dictyostelia</taxon>
        <taxon>Acytosteliales</taxon>
        <taxon>Cavenderiaceae</taxon>
        <taxon>Cavenderia</taxon>
    </lineage>
</organism>
<name>F4PSX1_CACFS</name>
<evidence type="ECO:0000256" key="3">
    <source>
        <dbReference type="ARBA" id="ARBA00004991"/>
    </source>
</evidence>
<keyword evidence="14" id="KW-1185">Reference proteome</keyword>
<dbReference type="SUPFAM" id="SSF53383">
    <property type="entry name" value="PLP-dependent transferases"/>
    <property type="match status" value="1"/>
</dbReference>
<dbReference type="Pfam" id="PF00155">
    <property type="entry name" value="Aminotran_1_2"/>
    <property type="match status" value="1"/>
</dbReference>
<evidence type="ECO:0000256" key="2">
    <source>
        <dbReference type="ARBA" id="ARBA00004760"/>
    </source>
</evidence>
<keyword evidence="6" id="KW-0808">Transferase</keyword>
<evidence type="ECO:0000256" key="4">
    <source>
        <dbReference type="ARBA" id="ARBA00008392"/>
    </source>
</evidence>
<dbReference type="GeneID" id="14873905"/>
<accession>F4PSX1</accession>
<dbReference type="Proteomes" id="UP000007797">
    <property type="component" value="Unassembled WGS sequence"/>
</dbReference>
<dbReference type="InterPro" id="IPR015421">
    <property type="entry name" value="PyrdxlP-dep_Trfase_major"/>
</dbReference>
<reference evidence="14" key="1">
    <citation type="journal article" date="2011" name="Genome Res.">
        <title>Phylogeny-wide analysis of social amoeba genomes highlights ancient origins for complex intercellular communication.</title>
        <authorList>
            <person name="Heidel A.J."/>
            <person name="Lawal H.M."/>
            <person name="Felder M."/>
            <person name="Schilde C."/>
            <person name="Helps N.R."/>
            <person name="Tunggal B."/>
            <person name="Rivero F."/>
            <person name="John U."/>
            <person name="Schleicher M."/>
            <person name="Eichinger L."/>
            <person name="Platzer M."/>
            <person name="Noegel A.A."/>
            <person name="Schaap P."/>
            <person name="Gloeckner G."/>
        </authorList>
    </citation>
    <scope>NUCLEOTIDE SEQUENCE [LARGE SCALE GENOMIC DNA]</scope>
    <source>
        <strain evidence="14">SH3</strain>
    </source>
</reference>
<keyword evidence="11" id="KW-1133">Transmembrane helix</keyword>
<comment type="pathway">
    <text evidence="3">Sphingolipid metabolism.</text>
</comment>
<dbReference type="GO" id="GO:0005783">
    <property type="term" value="C:endoplasmic reticulum"/>
    <property type="evidence" value="ECO:0007669"/>
    <property type="project" value="TreeGrafter"/>
</dbReference>
<dbReference type="OMA" id="LTKYGCG"/>
<dbReference type="RefSeq" id="XP_004358610.1">
    <property type="nucleotide sequence ID" value="XM_004358553.1"/>
</dbReference>
<feature type="domain" description="Aminotransferase class I/classII large" evidence="12">
    <location>
        <begin position="127"/>
        <end position="487"/>
    </location>
</feature>
<evidence type="ECO:0000259" key="12">
    <source>
        <dbReference type="Pfam" id="PF00155"/>
    </source>
</evidence>
<evidence type="ECO:0000313" key="14">
    <source>
        <dbReference type="Proteomes" id="UP000007797"/>
    </source>
</evidence>
<keyword evidence="9" id="KW-0443">Lipid metabolism</keyword>
<dbReference type="GO" id="GO:0016020">
    <property type="term" value="C:membrane"/>
    <property type="evidence" value="ECO:0007669"/>
    <property type="project" value="GOC"/>
</dbReference>
<dbReference type="InterPro" id="IPR050087">
    <property type="entry name" value="AON_synthase_class-II"/>
</dbReference>
<dbReference type="InterPro" id="IPR004839">
    <property type="entry name" value="Aminotransferase_I/II_large"/>
</dbReference>
<evidence type="ECO:0000256" key="10">
    <source>
        <dbReference type="ARBA" id="ARBA00023315"/>
    </source>
</evidence>
<comment type="pathway">
    <text evidence="2">Lipid metabolism; sphingolipid metabolism.</text>
</comment>
<dbReference type="InterPro" id="IPR015424">
    <property type="entry name" value="PyrdxlP-dep_Trfase"/>
</dbReference>
<keyword evidence="8" id="KW-0746">Sphingolipid metabolism</keyword>
<dbReference type="Gene3D" id="3.40.640.10">
    <property type="entry name" value="Type I PLP-dependent aspartate aminotransferase-like (Major domain)"/>
    <property type="match status" value="1"/>
</dbReference>
<dbReference type="EMBL" id="GL883010">
    <property type="protein sequence ID" value="EGG20760.1"/>
    <property type="molecule type" value="Genomic_DNA"/>
</dbReference>
<gene>
    <name evidence="13" type="primary">sptA</name>
    <name evidence="13" type="ORF">DFA_00623</name>
</gene>